<dbReference type="EMBL" id="BTSX01000004">
    <property type="protein sequence ID" value="GMS95031.1"/>
    <property type="molecule type" value="Genomic_DNA"/>
</dbReference>
<feature type="non-terminal residue" evidence="1">
    <location>
        <position position="154"/>
    </location>
</feature>
<evidence type="ECO:0000313" key="2">
    <source>
        <dbReference type="Proteomes" id="UP001432027"/>
    </source>
</evidence>
<reference evidence="1" key="1">
    <citation type="submission" date="2023-10" db="EMBL/GenBank/DDBJ databases">
        <title>Genome assembly of Pristionchus species.</title>
        <authorList>
            <person name="Yoshida K."/>
            <person name="Sommer R.J."/>
        </authorList>
    </citation>
    <scope>NUCLEOTIDE SEQUENCE</scope>
    <source>
        <strain evidence="1">RS0144</strain>
    </source>
</reference>
<name>A0AAV5TKY9_9BILA</name>
<feature type="non-terminal residue" evidence="1">
    <location>
        <position position="1"/>
    </location>
</feature>
<gene>
    <name evidence="1" type="ORF">PENTCL1PPCAC_17206</name>
</gene>
<protein>
    <submittedName>
        <fullName evidence="1">Uncharacterized protein</fullName>
    </submittedName>
</protein>
<organism evidence="1 2">
    <name type="scientific">Pristionchus entomophagus</name>
    <dbReference type="NCBI Taxonomy" id="358040"/>
    <lineage>
        <taxon>Eukaryota</taxon>
        <taxon>Metazoa</taxon>
        <taxon>Ecdysozoa</taxon>
        <taxon>Nematoda</taxon>
        <taxon>Chromadorea</taxon>
        <taxon>Rhabditida</taxon>
        <taxon>Rhabditina</taxon>
        <taxon>Diplogasteromorpha</taxon>
        <taxon>Diplogasteroidea</taxon>
        <taxon>Neodiplogasteridae</taxon>
        <taxon>Pristionchus</taxon>
    </lineage>
</organism>
<accession>A0AAV5TKY9</accession>
<keyword evidence="2" id="KW-1185">Reference proteome</keyword>
<proteinExistence type="predicted"/>
<comment type="caution">
    <text evidence="1">The sequence shown here is derived from an EMBL/GenBank/DDBJ whole genome shotgun (WGS) entry which is preliminary data.</text>
</comment>
<dbReference type="AlphaFoldDB" id="A0AAV5TKY9"/>
<evidence type="ECO:0000313" key="1">
    <source>
        <dbReference type="EMBL" id="GMS95031.1"/>
    </source>
</evidence>
<sequence>STLDRVGHFQTCELVRSLADLSTGQEERVEAMPLVGKSPVLVVSLHTQLGRFQPRLGVRVMAQTQTFHQIWRPSQHVLIEGNLHIRPNQNKEVIDEYRGVLESLLDVDIDVQSGGVELSVGVGDSHQLEQSLTGVWLEIIELEREKRRTTTLDL</sequence>
<dbReference type="Proteomes" id="UP001432027">
    <property type="component" value="Unassembled WGS sequence"/>
</dbReference>